<dbReference type="GO" id="GO:0006878">
    <property type="term" value="P:intracellular copper ion homeostasis"/>
    <property type="evidence" value="ECO:0007669"/>
    <property type="project" value="TreeGrafter"/>
</dbReference>
<feature type="compositionally biased region" description="Polar residues" evidence="8">
    <location>
        <begin position="255"/>
        <end position="271"/>
    </location>
</feature>
<accession>A0A0F7ZTJ5</accession>
<evidence type="ECO:0000256" key="6">
    <source>
        <dbReference type="ARBA" id="ARBA00023163"/>
    </source>
</evidence>
<reference evidence="10 11" key="1">
    <citation type="journal article" date="2014" name="Genome Biol. Evol.">
        <title>Comparative genomics and transcriptomics analyses reveal divergent lifestyle features of nematode endoparasitic fungus Hirsutella minnesotensis.</title>
        <authorList>
            <person name="Lai Y."/>
            <person name="Liu K."/>
            <person name="Zhang X."/>
            <person name="Zhang X."/>
            <person name="Li K."/>
            <person name="Wang N."/>
            <person name="Shu C."/>
            <person name="Wu Y."/>
            <person name="Wang C."/>
            <person name="Bushley K.E."/>
            <person name="Xiang M."/>
            <person name="Liu X."/>
        </authorList>
    </citation>
    <scope>NUCLEOTIDE SEQUENCE [LARGE SCALE GENOMIC DNA]</scope>
    <source>
        <strain evidence="10 11">3608</strain>
    </source>
</reference>
<dbReference type="Gene3D" id="3.90.430.10">
    <property type="entry name" value="Copper fist DNA-binding domain"/>
    <property type="match status" value="1"/>
</dbReference>
<evidence type="ECO:0000256" key="4">
    <source>
        <dbReference type="ARBA" id="ARBA00023008"/>
    </source>
</evidence>
<dbReference type="PROSITE" id="PS50073">
    <property type="entry name" value="COPPER_FIST_2"/>
    <property type="match status" value="1"/>
</dbReference>
<gene>
    <name evidence="10" type="ORF">HIM_07420</name>
</gene>
<feature type="compositionally biased region" description="Low complexity" evidence="8">
    <location>
        <begin position="447"/>
        <end position="461"/>
    </location>
</feature>
<dbReference type="PRINTS" id="PR00617">
    <property type="entry name" value="COPPERFIST"/>
</dbReference>
<feature type="region of interest" description="Disordered" evidence="8">
    <location>
        <begin position="407"/>
        <end position="477"/>
    </location>
</feature>
<keyword evidence="6" id="KW-0804">Transcription</keyword>
<feature type="compositionally biased region" description="Low complexity" evidence="8">
    <location>
        <begin position="77"/>
        <end position="99"/>
    </location>
</feature>
<protein>
    <recommendedName>
        <fullName evidence="9">Copper-fist domain-containing protein</fullName>
    </recommendedName>
</protein>
<dbReference type="GO" id="GO:0000978">
    <property type="term" value="F:RNA polymerase II cis-regulatory region sequence-specific DNA binding"/>
    <property type="evidence" value="ECO:0007669"/>
    <property type="project" value="TreeGrafter"/>
</dbReference>
<keyword evidence="3" id="KW-0862">Zinc</keyword>
<dbReference type="GO" id="GO:0000981">
    <property type="term" value="F:DNA-binding transcription factor activity, RNA polymerase II-specific"/>
    <property type="evidence" value="ECO:0007669"/>
    <property type="project" value="TreeGrafter"/>
</dbReference>
<dbReference type="Pfam" id="PF00649">
    <property type="entry name" value="Copper-fist"/>
    <property type="match status" value="1"/>
</dbReference>
<keyword evidence="2" id="KW-0479">Metal-binding</keyword>
<name>A0A0F7ZTJ5_9HYPO</name>
<dbReference type="InterPro" id="IPR036395">
    <property type="entry name" value="Cu_fist_DNA-bd_dom_sf"/>
</dbReference>
<evidence type="ECO:0000256" key="2">
    <source>
        <dbReference type="ARBA" id="ARBA00022723"/>
    </source>
</evidence>
<proteinExistence type="predicted"/>
<keyword evidence="7" id="KW-0539">Nucleus</keyword>
<dbReference type="PANTHER" id="PTHR28088">
    <property type="entry name" value="TRANSCRIPTIONAL ACTIVATOR HAA1-RELATED"/>
    <property type="match status" value="1"/>
</dbReference>
<keyword evidence="11" id="KW-1185">Reference proteome</keyword>
<comment type="subcellular location">
    <subcellularLocation>
        <location evidence="1">Nucleus</location>
    </subcellularLocation>
</comment>
<evidence type="ECO:0000259" key="9">
    <source>
        <dbReference type="PROSITE" id="PS50073"/>
    </source>
</evidence>
<feature type="compositionally biased region" description="Polar residues" evidence="8">
    <location>
        <begin position="230"/>
        <end position="246"/>
    </location>
</feature>
<evidence type="ECO:0000256" key="8">
    <source>
        <dbReference type="SAM" id="MobiDB-lite"/>
    </source>
</evidence>
<dbReference type="SUPFAM" id="SSF57879">
    <property type="entry name" value="Zinc domain conserved in yeast copper-regulated transcription factors"/>
    <property type="match status" value="1"/>
</dbReference>
<dbReference type="AlphaFoldDB" id="A0A0F7ZTJ5"/>
<dbReference type="GO" id="GO:0005507">
    <property type="term" value="F:copper ion binding"/>
    <property type="evidence" value="ECO:0007669"/>
    <property type="project" value="InterPro"/>
</dbReference>
<evidence type="ECO:0000256" key="1">
    <source>
        <dbReference type="ARBA" id="ARBA00004123"/>
    </source>
</evidence>
<evidence type="ECO:0000256" key="5">
    <source>
        <dbReference type="ARBA" id="ARBA00023015"/>
    </source>
</evidence>
<dbReference type="PROSITE" id="PS01119">
    <property type="entry name" value="COPPER_FIST_1"/>
    <property type="match status" value="1"/>
</dbReference>
<dbReference type="FunFam" id="3.90.430.10:FF:000001">
    <property type="entry name" value="Copper fist DNA-binding protein"/>
    <property type="match status" value="1"/>
</dbReference>
<dbReference type="GO" id="GO:0005634">
    <property type="term" value="C:nucleus"/>
    <property type="evidence" value="ECO:0007669"/>
    <property type="project" value="UniProtKB-SubCell"/>
</dbReference>
<keyword evidence="4" id="KW-0186">Copper</keyword>
<evidence type="ECO:0000256" key="7">
    <source>
        <dbReference type="ARBA" id="ARBA00023242"/>
    </source>
</evidence>
<feature type="domain" description="Copper-fist" evidence="9">
    <location>
        <begin position="1"/>
        <end position="41"/>
    </location>
</feature>
<sequence length="533" mass="54906">MPLINGQKMACEPCIRGHRSTKCTHANERLMVPVRKPGRPLSSCPHPSSRPCSCAAVTAAIPRKQKCRCGTSQTAQSDDSNASNGDASPPSPPKASTASFRVQKPASKIAPNRKPSVDLAGLGRMDASQLNIMPGYTGLQGAIPVPNGQMTPLSDMSAYAMGVSTPGSSFSPESSMFPPMFPYPMQPPMMTPSAVKSMTNGHAESTNGSTVANPAPKSGGCCGGGGKGSTVQPQMPSPAPSTNGTPNGKAKSCCSAKTESPPNGTPLSSAPTAGPAHPLSGVMIAPFQHPMAITNGMYPYFSHPTIFNYPPQFGSFLQPLQPEQWKQFMASMSFAQPVPPNGFRMAGPAPYAASSMVNVPSTPGGASWTSHQCSCGDGCQCIGCAAHPYNEATQNYVRSAYNTMMEDGSKARGHTNGTASHANGTASHANGSADGIHDPSTRHGSNEATTPVAAAAEGAVSPPAPQTPSDGTSGLSEEQTLSANDFFFVSYPFGDSCAGDTASCPCGDDCQCIGCVIHNNPGPEQTDEESATL</sequence>
<organism evidence="10 11">
    <name type="scientific">Hirsutella minnesotensis 3608</name>
    <dbReference type="NCBI Taxonomy" id="1043627"/>
    <lineage>
        <taxon>Eukaryota</taxon>
        <taxon>Fungi</taxon>
        <taxon>Dikarya</taxon>
        <taxon>Ascomycota</taxon>
        <taxon>Pezizomycotina</taxon>
        <taxon>Sordariomycetes</taxon>
        <taxon>Hypocreomycetidae</taxon>
        <taxon>Hypocreales</taxon>
        <taxon>Ophiocordycipitaceae</taxon>
        <taxon>Hirsutella</taxon>
    </lineage>
</organism>
<feature type="region of interest" description="Disordered" evidence="8">
    <location>
        <begin position="71"/>
        <end position="120"/>
    </location>
</feature>
<feature type="compositionally biased region" description="Polar residues" evidence="8">
    <location>
        <begin position="467"/>
        <end position="477"/>
    </location>
</feature>
<evidence type="ECO:0000256" key="3">
    <source>
        <dbReference type="ARBA" id="ARBA00022833"/>
    </source>
</evidence>
<feature type="region of interest" description="Disordered" evidence="8">
    <location>
        <begin position="196"/>
        <end position="275"/>
    </location>
</feature>
<evidence type="ECO:0000313" key="11">
    <source>
        <dbReference type="Proteomes" id="UP000054481"/>
    </source>
</evidence>
<dbReference type="SMART" id="SM00412">
    <property type="entry name" value="Cu_FIST"/>
    <property type="match status" value="1"/>
</dbReference>
<dbReference type="GO" id="GO:0045944">
    <property type="term" value="P:positive regulation of transcription by RNA polymerase II"/>
    <property type="evidence" value="ECO:0007669"/>
    <property type="project" value="TreeGrafter"/>
</dbReference>
<dbReference type="Proteomes" id="UP000054481">
    <property type="component" value="Unassembled WGS sequence"/>
</dbReference>
<feature type="compositionally biased region" description="Basic and acidic residues" evidence="8">
    <location>
        <begin position="435"/>
        <end position="445"/>
    </location>
</feature>
<keyword evidence="5" id="KW-0805">Transcription regulation</keyword>
<dbReference type="InterPro" id="IPR001083">
    <property type="entry name" value="Cu_fist_DNA-bd_dom"/>
</dbReference>
<dbReference type="InterPro" id="IPR051763">
    <property type="entry name" value="Copper_Homeo_Regul"/>
</dbReference>
<dbReference type="PANTHER" id="PTHR28088:SF9">
    <property type="entry name" value="TRANSCRIPTION FACTOR GRISEA, PUTATIVE (AFU_ORTHOLOGUE AFUA_1G13190)-RELATED"/>
    <property type="match status" value="1"/>
</dbReference>
<dbReference type="SMART" id="SM01090">
    <property type="entry name" value="Copper-fist"/>
    <property type="match status" value="1"/>
</dbReference>
<evidence type="ECO:0000313" key="10">
    <source>
        <dbReference type="EMBL" id="KJZ73223.1"/>
    </source>
</evidence>
<dbReference type="GO" id="GO:0006879">
    <property type="term" value="P:intracellular iron ion homeostasis"/>
    <property type="evidence" value="ECO:0007669"/>
    <property type="project" value="TreeGrafter"/>
</dbReference>
<feature type="compositionally biased region" description="Polar residues" evidence="8">
    <location>
        <begin position="196"/>
        <end position="212"/>
    </location>
</feature>
<feature type="compositionally biased region" description="Polar residues" evidence="8">
    <location>
        <begin position="415"/>
        <end position="430"/>
    </location>
</feature>
<dbReference type="OrthoDB" id="5600085at2759"/>
<dbReference type="EMBL" id="KQ030537">
    <property type="protein sequence ID" value="KJZ73223.1"/>
    <property type="molecule type" value="Genomic_DNA"/>
</dbReference>